<name>A0A0G0UFJ8_9BACT</name>
<evidence type="ECO:0008006" key="3">
    <source>
        <dbReference type="Google" id="ProtNLM"/>
    </source>
</evidence>
<gene>
    <name evidence="1" type="ORF">UU32_C0020G0018</name>
</gene>
<reference evidence="1 2" key="1">
    <citation type="journal article" date="2015" name="Nature">
        <title>rRNA introns, odd ribosomes, and small enigmatic genomes across a large radiation of phyla.</title>
        <authorList>
            <person name="Brown C.T."/>
            <person name="Hug L.A."/>
            <person name="Thomas B.C."/>
            <person name="Sharon I."/>
            <person name="Castelle C.J."/>
            <person name="Singh A."/>
            <person name="Wilkins M.J."/>
            <person name="Williams K.H."/>
            <person name="Banfield J.F."/>
        </authorList>
    </citation>
    <scope>NUCLEOTIDE SEQUENCE [LARGE SCALE GENOMIC DNA]</scope>
</reference>
<dbReference type="Proteomes" id="UP000033858">
    <property type="component" value="Unassembled WGS sequence"/>
</dbReference>
<dbReference type="EMBL" id="LCAE01000020">
    <property type="protein sequence ID" value="KKR86191.1"/>
    <property type="molecule type" value="Genomic_DNA"/>
</dbReference>
<proteinExistence type="predicted"/>
<evidence type="ECO:0000313" key="2">
    <source>
        <dbReference type="Proteomes" id="UP000033858"/>
    </source>
</evidence>
<accession>A0A0G0UFJ8</accession>
<protein>
    <recommendedName>
        <fullName evidence="3">Ribbon-helix-helix protein CopG domain-containing protein</fullName>
    </recommendedName>
</protein>
<comment type="caution">
    <text evidence="1">The sequence shown here is derived from an EMBL/GenBank/DDBJ whole genome shotgun (WGS) entry which is preliminary data.</text>
</comment>
<sequence>MIDLQTWDAGDKAVRTQITLTQKLKALVEKIASEKGESLSEYLRKAALVRALVEEKDKEDMESIAMRVVGSVNPQKHPEWKNEKDVNKWVRKIRREW</sequence>
<organism evidence="1 2">
    <name type="scientific">Candidatus Woesebacteria bacterium GW2011_GWB1_41_10</name>
    <dbReference type="NCBI Taxonomy" id="1618577"/>
    <lineage>
        <taxon>Bacteria</taxon>
        <taxon>Candidatus Woeseibacteriota</taxon>
    </lineage>
</organism>
<evidence type="ECO:0000313" key="1">
    <source>
        <dbReference type="EMBL" id="KKR86191.1"/>
    </source>
</evidence>
<dbReference type="AlphaFoldDB" id="A0A0G0UFJ8"/>